<protein>
    <submittedName>
        <fullName evidence="3">Uncharacterized protein</fullName>
    </submittedName>
</protein>
<dbReference type="OrthoDB" id="61116at2759"/>
<dbReference type="GO" id="GO:0032259">
    <property type="term" value="P:methylation"/>
    <property type="evidence" value="ECO:0007669"/>
    <property type="project" value="InterPro"/>
</dbReference>
<feature type="compositionally biased region" description="Basic and acidic residues" evidence="2">
    <location>
        <begin position="90"/>
        <end position="101"/>
    </location>
</feature>
<comment type="similarity">
    <text evidence="1">Belongs to the MT-A70-like family.</text>
</comment>
<dbReference type="PROSITE" id="PS51143">
    <property type="entry name" value="MT_A70"/>
    <property type="match status" value="1"/>
</dbReference>
<proteinExistence type="inferred from homology"/>
<dbReference type="GO" id="GO:0005634">
    <property type="term" value="C:nucleus"/>
    <property type="evidence" value="ECO:0007669"/>
    <property type="project" value="TreeGrafter"/>
</dbReference>
<evidence type="ECO:0000256" key="1">
    <source>
        <dbReference type="PROSITE-ProRule" id="PRU00489"/>
    </source>
</evidence>
<dbReference type="GO" id="GO:0008168">
    <property type="term" value="F:methyltransferase activity"/>
    <property type="evidence" value="ECO:0007669"/>
    <property type="project" value="InterPro"/>
</dbReference>
<reference evidence="3" key="1">
    <citation type="submission" date="2020-02" db="EMBL/GenBank/DDBJ databases">
        <authorList>
            <person name="Scholz U."/>
            <person name="Mascher M."/>
            <person name="Fiebig A."/>
        </authorList>
    </citation>
    <scope>NUCLEOTIDE SEQUENCE</scope>
</reference>
<sequence>MEGEAMVGELSSFRDCGIYSLPEGSGAVFVDPVLVLSKSYARHRLRRSSYYARSFQTSQGGARGGAAAEEQVGDTSGASGKRKRKKKGKPRDMNERERAAELRHQEARPFLVKAHECFLHAAELLSVLPTVTRDDGSSQVETEAPPRNFIELGSVWQASHWEISLCLPPQGKLSGLREKESTQSCSNLCAVRTVMPLFDNPVANETDDDLDAEFLNSRYILPSKSCLHMSDLRRIHDLIPAHSDYGFNLIVIDPPWENASAYQKSLYPTLPSRYFLYIPVRQLAHTQGALVALWVTNREKLRIFVEKELFPAWGVTDVSVFYWLKVKDDGSLIGDLDLFHHRPYECLVLGYINSKEICSGCDVSYTLPQSNQVIISIPSAYSRKPPLGKLLSEYVPGPRPGKFVELFARELQSGWTCWGNEPLCFQDARYFVKVRQ</sequence>
<dbReference type="AlphaFoldDB" id="A0A7I8L4Q1"/>
<dbReference type="Pfam" id="PF05063">
    <property type="entry name" value="MT-A70"/>
    <property type="match status" value="1"/>
</dbReference>
<dbReference type="GO" id="GO:0003676">
    <property type="term" value="F:nucleic acid binding"/>
    <property type="evidence" value="ECO:0007669"/>
    <property type="project" value="InterPro"/>
</dbReference>
<keyword evidence="4" id="KW-1185">Reference proteome</keyword>
<dbReference type="PROSITE" id="PS00092">
    <property type="entry name" value="N6_MTASE"/>
    <property type="match status" value="1"/>
</dbReference>
<dbReference type="Proteomes" id="UP000663760">
    <property type="component" value="Chromosome 10"/>
</dbReference>
<gene>
    <name evidence="3" type="ORF">SI8410_10014933</name>
</gene>
<accession>A0A7I8L4Q1</accession>
<dbReference type="InterPro" id="IPR002052">
    <property type="entry name" value="DNA_methylase_N6_adenine_CS"/>
</dbReference>
<dbReference type="InterPro" id="IPR007757">
    <property type="entry name" value="MT-A70-like"/>
</dbReference>
<evidence type="ECO:0000256" key="2">
    <source>
        <dbReference type="SAM" id="MobiDB-lite"/>
    </source>
</evidence>
<dbReference type="PANTHER" id="PTHR12829">
    <property type="entry name" value="N6-ADENOSINE-METHYLTRANSFERASE"/>
    <property type="match status" value="1"/>
</dbReference>
<name>A0A7I8L4Q1_SPIIN</name>
<feature type="compositionally biased region" description="Basic residues" evidence="2">
    <location>
        <begin position="80"/>
        <end position="89"/>
    </location>
</feature>
<feature type="region of interest" description="Disordered" evidence="2">
    <location>
        <begin position="56"/>
        <end position="101"/>
    </location>
</feature>
<evidence type="ECO:0000313" key="4">
    <source>
        <dbReference type="Proteomes" id="UP000663760"/>
    </source>
</evidence>
<evidence type="ECO:0000313" key="3">
    <source>
        <dbReference type="EMBL" id="CAA7404255.1"/>
    </source>
</evidence>
<organism evidence="3 4">
    <name type="scientific">Spirodela intermedia</name>
    <name type="common">Intermediate duckweed</name>
    <dbReference type="NCBI Taxonomy" id="51605"/>
    <lineage>
        <taxon>Eukaryota</taxon>
        <taxon>Viridiplantae</taxon>
        <taxon>Streptophyta</taxon>
        <taxon>Embryophyta</taxon>
        <taxon>Tracheophyta</taxon>
        <taxon>Spermatophyta</taxon>
        <taxon>Magnoliopsida</taxon>
        <taxon>Liliopsida</taxon>
        <taxon>Araceae</taxon>
        <taxon>Lemnoideae</taxon>
        <taxon>Spirodela</taxon>
    </lineage>
</organism>
<dbReference type="PANTHER" id="PTHR12829:SF4">
    <property type="entry name" value="N(6)-ADENINE-SPECIFIC METHYLTRANSFERASE METTL4"/>
    <property type="match status" value="1"/>
</dbReference>
<dbReference type="EMBL" id="LR746273">
    <property type="protein sequence ID" value="CAA7404255.1"/>
    <property type="molecule type" value="Genomic_DNA"/>
</dbReference>